<evidence type="ECO:0000256" key="6">
    <source>
        <dbReference type="ARBA" id="ARBA00022840"/>
    </source>
</evidence>
<dbReference type="InterPro" id="IPR041267">
    <property type="entry name" value="NLRP_HD2"/>
</dbReference>
<dbReference type="InterPro" id="IPR001611">
    <property type="entry name" value="Leu-rich_rpt"/>
</dbReference>
<evidence type="ECO:0000313" key="9">
    <source>
        <dbReference type="Proteomes" id="UP000694580"/>
    </source>
</evidence>
<dbReference type="FunFam" id="3.40.50.300:FF:000210">
    <property type="entry name" value="Si:dkey-16p6.1"/>
    <property type="match status" value="1"/>
</dbReference>
<evidence type="ECO:0000256" key="2">
    <source>
        <dbReference type="ARBA" id="ARBA00022490"/>
    </source>
</evidence>
<dbReference type="Pfam" id="PF13516">
    <property type="entry name" value="LRR_6"/>
    <property type="match status" value="3"/>
</dbReference>
<reference evidence="8" key="3">
    <citation type="submission" date="2025-09" db="UniProtKB">
        <authorList>
            <consortium name="Ensembl"/>
        </authorList>
    </citation>
    <scope>IDENTIFICATION</scope>
</reference>
<keyword evidence="4" id="KW-0677">Repeat</keyword>
<dbReference type="AlphaFoldDB" id="A0AAY4BN02"/>
<sequence length="885" mass="98433">MDDTSTMASFNITAENGGTAIAPSIANSSINSVNINYTNSSGKFRTKFSMKRIWFALSTSVSLSLSLSLLKEEERPVWILVKVNTSETGNIVPFKCYALLMLYYILEEVLDEHKSRLRRRFQGVFEGNNQEKTSLNQIYTELHIIKGESKTVNEEHEIPGLDAAFKARCVPETTINCNDIFEPLQDMHIRVVLTRGIAGIGKTVAVHKFILDWAGGQSNQDIKFVIVLPFQELNSVKGKTSLQKLAVGFHPELKKLGGGGVLEDHKTLFIFDGLDESTAQMDFTNSELVFDVTAEASVDVLLTNLVKGHLLSSALVWMTSRSRPTGQMALRWFNRVTEVRGFTQSQKEKYFRAKITNPAQADRIISHVKVSRSLQIMCHIPVFCWITASKIIQEHKYHRIKEKKQKTMAQPEDHGILNLAKLAFSQLMKSEGAVSRVFYEGDLKTFGIEVSEVSMYSGICTEIFRKSDFSVNKIYCFVHLSIQEFLAALFVFHSYVSKDFESLTPLLGSHASYGSGGLPLDGLLKNAVDAAMKSKNGHLDLFLRFLLGISVKSNQDLLKGILSGVPSSSDAIERTTKYMRELRGDSFPPERFINLFHGLFELNDHSMQEEMKEYLASQDKAKEPLSPSQCSALAYVLLMSDETLDELDLEKYNMSDEGSRHGNVSRLYRCGLTEKSCEALASVFESANTQLKKLDLSDNSIQDSGVNRLFSGMTSPHCNLEDLRLARCGLTEKSCLGVTSVLQHENSCLKKLDLSDNDLKDSGVEALAAGLTSSQSKLQSLRYSSTVLQILYITSRFFFVRPPSACLSLSGCLISEKGCQCLASALGPKPSCLKELDLSYNHPGDAGMRLISALPLKAKYVETPIKCHFVPVTTALVSRVYSEAM</sequence>
<keyword evidence="2" id="KW-0963">Cytoplasm</keyword>
<dbReference type="InterPro" id="IPR051261">
    <property type="entry name" value="NLR"/>
</dbReference>
<dbReference type="InterPro" id="IPR032675">
    <property type="entry name" value="LRR_dom_sf"/>
</dbReference>
<dbReference type="SMART" id="SM00368">
    <property type="entry name" value="LRR_RI"/>
    <property type="match status" value="4"/>
</dbReference>
<dbReference type="PANTHER" id="PTHR24106">
    <property type="entry name" value="NACHT, LRR AND CARD DOMAINS-CONTAINING"/>
    <property type="match status" value="1"/>
</dbReference>
<dbReference type="SMART" id="SM01288">
    <property type="entry name" value="FISNA"/>
    <property type="match status" value="1"/>
</dbReference>
<name>A0AAY4BN02_9TELE</name>
<feature type="domain" description="FISNA" evidence="7">
    <location>
        <begin position="112"/>
        <end position="182"/>
    </location>
</feature>
<dbReference type="Proteomes" id="UP000694580">
    <property type="component" value="Chromosome 3"/>
</dbReference>
<keyword evidence="6" id="KW-0067">ATP-binding</keyword>
<dbReference type="GO" id="GO:0005737">
    <property type="term" value="C:cytoplasm"/>
    <property type="evidence" value="ECO:0007669"/>
    <property type="project" value="UniProtKB-SubCell"/>
</dbReference>
<proteinExistence type="predicted"/>
<dbReference type="Pfam" id="PF14484">
    <property type="entry name" value="FISNA"/>
    <property type="match status" value="1"/>
</dbReference>
<evidence type="ECO:0000256" key="4">
    <source>
        <dbReference type="ARBA" id="ARBA00022737"/>
    </source>
</evidence>
<dbReference type="Pfam" id="PF17776">
    <property type="entry name" value="NLRC4_HD2"/>
    <property type="match status" value="1"/>
</dbReference>
<reference evidence="8" key="2">
    <citation type="submission" date="2025-08" db="UniProtKB">
        <authorList>
            <consortium name="Ensembl"/>
        </authorList>
    </citation>
    <scope>IDENTIFICATION</scope>
</reference>
<dbReference type="Pfam" id="PF17779">
    <property type="entry name" value="WHD_NOD2"/>
    <property type="match status" value="1"/>
</dbReference>
<dbReference type="InterPro" id="IPR029495">
    <property type="entry name" value="NACHT-assoc"/>
</dbReference>
<dbReference type="InterPro" id="IPR027417">
    <property type="entry name" value="P-loop_NTPase"/>
</dbReference>
<evidence type="ECO:0000256" key="5">
    <source>
        <dbReference type="ARBA" id="ARBA00022741"/>
    </source>
</evidence>
<dbReference type="Ensembl" id="ENSDCDT00010026285.1">
    <property type="protein sequence ID" value="ENSDCDP00010022290.1"/>
    <property type="gene ID" value="ENSDCDG00010012746.1"/>
</dbReference>
<dbReference type="Pfam" id="PF05729">
    <property type="entry name" value="NACHT"/>
    <property type="match status" value="1"/>
</dbReference>
<evidence type="ECO:0000256" key="3">
    <source>
        <dbReference type="ARBA" id="ARBA00022614"/>
    </source>
</evidence>
<dbReference type="SUPFAM" id="SSF52047">
    <property type="entry name" value="RNI-like"/>
    <property type="match status" value="1"/>
</dbReference>
<evidence type="ECO:0000256" key="1">
    <source>
        <dbReference type="ARBA" id="ARBA00004496"/>
    </source>
</evidence>
<evidence type="ECO:0000259" key="7">
    <source>
        <dbReference type="SMART" id="SM01288"/>
    </source>
</evidence>
<evidence type="ECO:0000313" key="8">
    <source>
        <dbReference type="Ensembl" id="ENSDCDP00010022290.1"/>
    </source>
</evidence>
<comment type="subcellular location">
    <subcellularLocation>
        <location evidence="1">Cytoplasm</location>
    </subcellularLocation>
</comment>
<dbReference type="Gene3D" id="3.80.10.10">
    <property type="entry name" value="Ribonuclease Inhibitor"/>
    <property type="match status" value="2"/>
</dbReference>
<keyword evidence="9" id="KW-1185">Reference proteome</keyword>
<keyword evidence="3" id="KW-0433">Leucine-rich repeat</keyword>
<organism evidence="8 9">
    <name type="scientific">Denticeps clupeoides</name>
    <name type="common">denticle herring</name>
    <dbReference type="NCBI Taxonomy" id="299321"/>
    <lineage>
        <taxon>Eukaryota</taxon>
        <taxon>Metazoa</taxon>
        <taxon>Chordata</taxon>
        <taxon>Craniata</taxon>
        <taxon>Vertebrata</taxon>
        <taxon>Euteleostomi</taxon>
        <taxon>Actinopterygii</taxon>
        <taxon>Neopterygii</taxon>
        <taxon>Teleostei</taxon>
        <taxon>Clupei</taxon>
        <taxon>Clupeiformes</taxon>
        <taxon>Denticipitoidei</taxon>
        <taxon>Denticipitidae</taxon>
        <taxon>Denticeps</taxon>
    </lineage>
</organism>
<accession>A0AAY4BN02</accession>
<keyword evidence="5" id="KW-0547">Nucleotide-binding</keyword>
<dbReference type="InterPro" id="IPR041075">
    <property type="entry name" value="NOD1/2_WH"/>
</dbReference>
<dbReference type="InterPro" id="IPR007111">
    <property type="entry name" value="NACHT_NTPase"/>
</dbReference>
<dbReference type="GeneTree" id="ENSGT01150000286911"/>
<dbReference type="Gene3D" id="3.40.50.300">
    <property type="entry name" value="P-loop containing nucleotide triphosphate hydrolases"/>
    <property type="match status" value="1"/>
</dbReference>
<protein>
    <recommendedName>
        <fullName evidence="7">FISNA domain-containing protein</fullName>
    </recommendedName>
</protein>
<gene>
    <name evidence="8" type="primary">SLC4A11</name>
</gene>
<reference evidence="8 9" key="1">
    <citation type="submission" date="2020-06" db="EMBL/GenBank/DDBJ databases">
        <authorList>
            <consortium name="Wellcome Sanger Institute Data Sharing"/>
        </authorList>
    </citation>
    <scope>NUCLEOTIDE SEQUENCE [LARGE SCALE GENOMIC DNA]</scope>
</reference>
<dbReference type="GO" id="GO:0005524">
    <property type="term" value="F:ATP binding"/>
    <property type="evidence" value="ECO:0007669"/>
    <property type="project" value="UniProtKB-KW"/>
</dbReference>